<dbReference type="Proteomes" id="UP000285112">
    <property type="component" value="Unassembled WGS sequence"/>
</dbReference>
<gene>
    <name evidence="2" type="ORF">D5S19_16050</name>
</gene>
<sequence length="86" mass="9023">MSHTRRFATAAAFAVAGLFSSPALAIADTPTPSAYDVTQDNKAINIDVIGDIRITNADGVPIDLRTVPSLKISLENVPYVPPGAED</sequence>
<dbReference type="EMBL" id="QZFV01000084">
    <property type="protein sequence ID" value="RJQ84777.1"/>
    <property type="molecule type" value="Genomic_DNA"/>
</dbReference>
<keyword evidence="3" id="KW-1185">Reference proteome</keyword>
<organism evidence="2 3">
    <name type="scientific">Amycolatopsis panacis</name>
    <dbReference type="NCBI Taxonomy" id="2340917"/>
    <lineage>
        <taxon>Bacteria</taxon>
        <taxon>Bacillati</taxon>
        <taxon>Actinomycetota</taxon>
        <taxon>Actinomycetes</taxon>
        <taxon>Pseudonocardiales</taxon>
        <taxon>Pseudonocardiaceae</taxon>
        <taxon>Amycolatopsis</taxon>
    </lineage>
</organism>
<comment type="caution">
    <text evidence="2">The sequence shown here is derived from an EMBL/GenBank/DDBJ whole genome shotgun (WGS) entry which is preliminary data.</text>
</comment>
<feature type="signal peptide" evidence="1">
    <location>
        <begin position="1"/>
        <end position="25"/>
    </location>
</feature>
<dbReference type="AlphaFoldDB" id="A0A419I3L1"/>
<feature type="chain" id="PRO_5038524399" evidence="1">
    <location>
        <begin position="26"/>
        <end position="86"/>
    </location>
</feature>
<protein>
    <submittedName>
        <fullName evidence="2">Uncharacterized protein</fullName>
    </submittedName>
</protein>
<dbReference type="RefSeq" id="WP_147397408.1">
    <property type="nucleotide sequence ID" value="NZ_QZFV01000084.1"/>
</dbReference>
<evidence type="ECO:0000313" key="2">
    <source>
        <dbReference type="EMBL" id="RJQ84777.1"/>
    </source>
</evidence>
<name>A0A419I3L1_9PSEU</name>
<keyword evidence="1" id="KW-0732">Signal</keyword>
<reference evidence="2 3" key="1">
    <citation type="submission" date="2018-09" db="EMBL/GenBank/DDBJ databases">
        <title>YIM PH 21725 draft genome.</title>
        <authorList>
            <person name="Miao C."/>
        </authorList>
    </citation>
    <scope>NUCLEOTIDE SEQUENCE [LARGE SCALE GENOMIC DNA]</scope>
    <source>
        <strain evidence="3">YIM PH21725</strain>
    </source>
</reference>
<evidence type="ECO:0000313" key="3">
    <source>
        <dbReference type="Proteomes" id="UP000285112"/>
    </source>
</evidence>
<accession>A0A419I3L1</accession>
<proteinExistence type="predicted"/>
<evidence type="ECO:0000256" key="1">
    <source>
        <dbReference type="SAM" id="SignalP"/>
    </source>
</evidence>